<dbReference type="AlphaFoldDB" id="A0A1H4LAK6"/>
<dbReference type="EMBL" id="FNRT01000002">
    <property type="protein sequence ID" value="SEB67526.1"/>
    <property type="molecule type" value="Genomic_DNA"/>
</dbReference>
<organism evidence="1 2">
    <name type="scientific">Nocardioides exalbidus</name>
    <dbReference type="NCBI Taxonomy" id="402596"/>
    <lineage>
        <taxon>Bacteria</taxon>
        <taxon>Bacillati</taxon>
        <taxon>Actinomycetota</taxon>
        <taxon>Actinomycetes</taxon>
        <taxon>Propionibacteriales</taxon>
        <taxon>Nocardioidaceae</taxon>
        <taxon>Nocardioides</taxon>
    </lineage>
</organism>
<reference evidence="2" key="1">
    <citation type="submission" date="2016-10" db="EMBL/GenBank/DDBJ databases">
        <authorList>
            <person name="Varghese N."/>
            <person name="Submissions S."/>
        </authorList>
    </citation>
    <scope>NUCLEOTIDE SEQUENCE [LARGE SCALE GENOMIC DNA]</scope>
    <source>
        <strain evidence="2">DSM 22017</strain>
    </source>
</reference>
<dbReference type="STRING" id="402596.SAMN04489844_0819"/>
<dbReference type="OrthoDB" id="1259853at2"/>
<evidence type="ECO:0008006" key="3">
    <source>
        <dbReference type="Google" id="ProtNLM"/>
    </source>
</evidence>
<keyword evidence="2" id="KW-1185">Reference proteome</keyword>
<dbReference type="Gene3D" id="3.90.550.20">
    <property type="match status" value="1"/>
</dbReference>
<gene>
    <name evidence="1" type="ORF">SAMN04489844_0819</name>
</gene>
<dbReference type="Proteomes" id="UP000198742">
    <property type="component" value="Unassembled WGS sequence"/>
</dbReference>
<accession>A0A1H4LAK6</accession>
<evidence type="ECO:0000313" key="1">
    <source>
        <dbReference type="EMBL" id="SEB67526.1"/>
    </source>
</evidence>
<evidence type="ECO:0000313" key="2">
    <source>
        <dbReference type="Proteomes" id="UP000198742"/>
    </source>
</evidence>
<dbReference type="RefSeq" id="WP_090967984.1">
    <property type="nucleotide sequence ID" value="NZ_FNRT01000002.1"/>
</dbReference>
<protein>
    <recommendedName>
        <fullName evidence="3">Capsular polysaccharide synthesis protein</fullName>
    </recommendedName>
</protein>
<sequence length="291" mass="32768">MDLSARAREIKHTAWLGKKRGLRTIDSIVGAGRDKVLSTRSRLTPPSFGVGDFPDSFVDRVPKGTIEVAPGRLERRIFCLWTGDNPLTPNRADALHQLREENPTLNVVLVTPGTLSDWVVEDSPLPAAYWDLSLVHRSDFLRCYLMHHHGGAYADIKRDYGDLTPCFDRLGQQPEMWLLGYPERSARDVSDEPGTIYKSLQLHHRRLPANGAFIARPATPLTTEWYAEVSLRLEAYAPRLAKSPGNILGDNVGYPVPWGALQGATFQPSCFKYLEHVILDERLRPSLVDYR</sequence>
<proteinExistence type="predicted"/>
<name>A0A1H4LAK6_9ACTN</name>